<dbReference type="InterPro" id="IPR044899">
    <property type="entry name" value="SptP_N_sf"/>
</dbReference>
<dbReference type="EMBL" id="UGXH01000003">
    <property type="protein sequence ID" value="SUG54185.1"/>
    <property type="molecule type" value="Genomic_DNA"/>
</dbReference>
<dbReference type="InterPro" id="IPR011070">
    <property type="entry name" value="Globular_prot_asu/bsu"/>
</dbReference>
<feature type="domain" description="Secreted effector protein SptP N-terminal" evidence="4">
    <location>
        <begin position="33"/>
        <end position="89"/>
    </location>
</feature>
<gene>
    <name evidence="5" type="primary">sptP_1</name>
    <name evidence="5" type="ORF">NCTC10060_01266</name>
</gene>
<accession>A0A379TWW5</accession>
<evidence type="ECO:0000259" key="4">
    <source>
        <dbReference type="Pfam" id="PF09119"/>
    </source>
</evidence>
<evidence type="ECO:0000256" key="2">
    <source>
        <dbReference type="ARBA" id="ARBA00022525"/>
    </source>
</evidence>
<reference evidence="5 6" key="1">
    <citation type="submission" date="2018-06" db="EMBL/GenBank/DDBJ databases">
        <authorList>
            <consortium name="Pathogen Informatics"/>
            <person name="Doyle S."/>
        </authorList>
    </citation>
    <scope>NUCLEOTIDE SEQUENCE [LARGE SCALE GENOMIC DNA]</scope>
    <source>
        <strain evidence="5 6">NCTC10060</strain>
    </source>
</reference>
<protein>
    <submittedName>
        <fullName evidence="5">Pathogenicity island 1 effector protein StpP</fullName>
    </submittedName>
</protein>
<keyword evidence="3" id="KW-0843">Virulence</keyword>
<sequence>MNNLTLSSFSKSGVPSDARLYIAKENTNKAYVAPEKFSSKVLTWLGKMPLFKNTEVVQKHTENTRIQDQKTLQVFIQALTEKYGETAVK</sequence>
<evidence type="ECO:0000256" key="1">
    <source>
        <dbReference type="ARBA" id="ARBA00004613"/>
    </source>
</evidence>
<evidence type="ECO:0000313" key="6">
    <source>
        <dbReference type="Proteomes" id="UP000254633"/>
    </source>
</evidence>
<comment type="subcellular location">
    <subcellularLocation>
        <location evidence="1">Secreted</location>
    </subcellularLocation>
</comment>
<proteinExistence type="predicted"/>
<dbReference type="Gene3D" id="4.10.1330.10">
    <property type="entry name" value="non globular Virulence effector SptP domain"/>
    <property type="match status" value="1"/>
</dbReference>
<dbReference type="InterPro" id="IPR015203">
    <property type="entry name" value="SptP_N"/>
</dbReference>
<name>A0A379TWW5_SALDZ</name>
<dbReference type="Proteomes" id="UP000254633">
    <property type="component" value="Unassembled WGS sequence"/>
</dbReference>
<dbReference type="Pfam" id="PF09119">
    <property type="entry name" value="SicP-binding"/>
    <property type="match status" value="1"/>
</dbReference>
<evidence type="ECO:0000256" key="3">
    <source>
        <dbReference type="ARBA" id="ARBA00023026"/>
    </source>
</evidence>
<dbReference type="GO" id="GO:0005615">
    <property type="term" value="C:extracellular space"/>
    <property type="evidence" value="ECO:0007669"/>
    <property type="project" value="InterPro"/>
</dbReference>
<dbReference type="SUPFAM" id="SSF56568">
    <property type="entry name" value="Non-globular alpha+beta subunits of globular proteins"/>
    <property type="match status" value="1"/>
</dbReference>
<keyword evidence="2" id="KW-0964">Secreted</keyword>
<dbReference type="AlphaFoldDB" id="A0A379TWW5"/>
<organism evidence="5 6">
    <name type="scientific">Salmonella diarizonae</name>
    <dbReference type="NCBI Taxonomy" id="59204"/>
    <lineage>
        <taxon>Bacteria</taxon>
        <taxon>Pseudomonadati</taxon>
        <taxon>Pseudomonadota</taxon>
        <taxon>Gammaproteobacteria</taxon>
        <taxon>Enterobacterales</taxon>
        <taxon>Enterobacteriaceae</taxon>
        <taxon>Salmonella</taxon>
    </lineage>
</organism>
<evidence type="ECO:0000313" key="5">
    <source>
        <dbReference type="EMBL" id="SUG54185.1"/>
    </source>
</evidence>